<reference evidence="1 2" key="1">
    <citation type="submission" date="2019-02" db="EMBL/GenBank/DDBJ databases">
        <title>Complete genome sequence of Burkholderia cenocepacia phage BcepSaruman.</title>
        <authorList>
            <person name="Park K."/>
            <person name="Liu M."/>
            <person name="Gill J."/>
        </authorList>
    </citation>
    <scope>NUCLEOTIDE SEQUENCE [LARGE SCALE GENOMIC DNA]</scope>
</reference>
<evidence type="ECO:0000313" key="2">
    <source>
        <dbReference type="Proteomes" id="UP000296455"/>
    </source>
</evidence>
<name>A0A4D5ZHH7_9CAUD</name>
<keyword evidence="2" id="KW-1185">Reference proteome</keyword>
<dbReference type="Proteomes" id="UP000296455">
    <property type="component" value="Segment"/>
</dbReference>
<proteinExistence type="predicted"/>
<sequence>MQQWILIYSRKDPKILYLVLAWSYEFDDYRRASRNAWEYEDLDAAKAYAYDLADQHGLTFIDDNGPTHRFLD</sequence>
<protein>
    <submittedName>
        <fullName evidence="1">Uncharacterized protein</fullName>
    </submittedName>
</protein>
<gene>
    <name evidence="1" type="ORF">BcepSaruman_105</name>
</gene>
<evidence type="ECO:0000313" key="1">
    <source>
        <dbReference type="EMBL" id="QBX06518.1"/>
    </source>
</evidence>
<organism evidence="1 2">
    <name type="scientific">Burkholderia phage BcepSaruman</name>
    <dbReference type="NCBI Taxonomy" id="2530032"/>
    <lineage>
        <taxon>Viruses</taxon>
        <taxon>Duplodnaviria</taxon>
        <taxon>Heunggongvirae</taxon>
        <taxon>Uroviricota</taxon>
        <taxon>Caudoviricetes</taxon>
        <taxon>Sarumanvirus</taxon>
        <taxon>Sarumanvirus bcepsaruman</taxon>
    </lineage>
</organism>
<dbReference type="EMBL" id="MK552140">
    <property type="protein sequence ID" value="QBX06518.1"/>
    <property type="molecule type" value="Genomic_DNA"/>
</dbReference>
<accession>A0A4D5ZHH7</accession>